<feature type="transmembrane region" description="Helical" evidence="1">
    <location>
        <begin position="29"/>
        <end position="51"/>
    </location>
</feature>
<evidence type="ECO:0008006" key="4">
    <source>
        <dbReference type="Google" id="ProtNLM"/>
    </source>
</evidence>
<keyword evidence="1" id="KW-0472">Membrane</keyword>
<reference evidence="2 3" key="1">
    <citation type="journal article" date="2013" name="Genome Announc.">
        <title>Draft Genome Sequence of Methylophaga lonarensis MPLT, a Haloalkaliphilic (Non-Methane-Utilizing) Methylotroph.</title>
        <authorList>
            <person name="Shetty S.A."/>
            <person name="Marathe N.P."/>
            <person name="Munot H."/>
            <person name="Antony C.P."/>
            <person name="Dhotre D.P."/>
            <person name="Murrell J.C."/>
            <person name="Shouche Y.S."/>
        </authorList>
    </citation>
    <scope>NUCLEOTIDE SEQUENCE [LARGE SCALE GENOMIC DNA]</scope>
    <source>
        <strain evidence="2 3">MPL</strain>
    </source>
</reference>
<evidence type="ECO:0000313" key="2">
    <source>
        <dbReference type="EMBL" id="EMR12338.1"/>
    </source>
</evidence>
<accession>M7NUA1</accession>
<protein>
    <recommendedName>
        <fullName evidence="4">DUF445 domain-containing protein</fullName>
    </recommendedName>
</protein>
<gene>
    <name evidence="2" type="ORF">MPL1_10918</name>
</gene>
<dbReference type="STRING" id="1286106.MPL1_10918"/>
<sequence>MNKSLVTNLIAAGLFVTGLLLPSPWREPLLFTGLFALAGALTNWIAIHMLFERVPFLYGSGVITARFAEFKSALQSLVMQQFFSQENVDRFFAELMQENGQQRLDFSDVIEATDLSPAYDSLVATITESSFGSVLSMFGGQAALEPLREPFIKKMRKALDVVAHSEQFQQSLQAKLSSAPVAADIHRHIEAMVAARLDELTPAMVKDIIQQMIRRHLGWLVVWGGVFGGFIGLLSSFFL</sequence>
<name>M7NUA1_9GAMM</name>
<proteinExistence type="predicted"/>
<keyword evidence="1" id="KW-1133">Transmembrane helix</keyword>
<feature type="transmembrane region" description="Helical" evidence="1">
    <location>
        <begin position="217"/>
        <end position="238"/>
    </location>
</feature>
<dbReference type="RefSeq" id="WP_009727144.1">
    <property type="nucleotide sequence ID" value="NZ_APHR01000059.1"/>
</dbReference>
<dbReference type="OrthoDB" id="5565224at2"/>
<dbReference type="AlphaFoldDB" id="M7NUA1"/>
<dbReference type="EMBL" id="APHR01000059">
    <property type="protein sequence ID" value="EMR12338.1"/>
    <property type="molecule type" value="Genomic_DNA"/>
</dbReference>
<organism evidence="2 3">
    <name type="scientific">Methylophaga lonarensis MPL</name>
    <dbReference type="NCBI Taxonomy" id="1286106"/>
    <lineage>
        <taxon>Bacteria</taxon>
        <taxon>Pseudomonadati</taxon>
        <taxon>Pseudomonadota</taxon>
        <taxon>Gammaproteobacteria</taxon>
        <taxon>Thiotrichales</taxon>
        <taxon>Piscirickettsiaceae</taxon>
        <taxon>Methylophaga</taxon>
    </lineage>
</organism>
<dbReference type="PATRIC" id="fig|1286106.3.peg.2185"/>
<keyword evidence="3" id="KW-1185">Reference proteome</keyword>
<evidence type="ECO:0000313" key="3">
    <source>
        <dbReference type="Proteomes" id="UP000012019"/>
    </source>
</evidence>
<feature type="transmembrane region" description="Helical" evidence="1">
    <location>
        <begin position="5"/>
        <end position="23"/>
    </location>
</feature>
<dbReference type="PANTHER" id="PTHR38568:SF1">
    <property type="entry name" value="DUF445 DOMAIN-CONTAINING PROTEIN"/>
    <property type="match status" value="1"/>
</dbReference>
<dbReference type="eggNOG" id="COG2733">
    <property type="taxonomic scope" value="Bacteria"/>
</dbReference>
<dbReference type="Proteomes" id="UP000012019">
    <property type="component" value="Unassembled WGS sequence"/>
</dbReference>
<dbReference type="PANTHER" id="PTHR38568">
    <property type="entry name" value="DUF445 DOMAIN-CONTAINING PROTEIN-RELATED"/>
    <property type="match status" value="1"/>
</dbReference>
<evidence type="ECO:0000256" key="1">
    <source>
        <dbReference type="SAM" id="Phobius"/>
    </source>
</evidence>
<keyword evidence="1" id="KW-0812">Transmembrane</keyword>
<comment type="caution">
    <text evidence="2">The sequence shown here is derived from an EMBL/GenBank/DDBJ whole genome shotgun (WGS) entry which is preliminary data.</text>
</comment>